<evidence type="ECO:0000313" key="2">
    <source>
        <dbReference type="EMBL" id="GGX68792.1"/>
    </source>
</evidence>
<accession>A0A918NGH1</accession>
<sequence>MRAVRRTVRRGRGCGRVRGRERRFAADAGPVRGRFQGGFGAGAGPVRFRREAARAGVGTGRTAAPAPAVIRPW</sequence>
<dbReference type="EMBL" id="BMWD01000013">
    <property type="protein sequence ID" value="GGX68792.1"/>
    <property type="molecule type" value="Genomic_DNA"/>
</dbReference>
<dbReference type="Proteomes" id="UP000645555">
    <property type="component" value="Unassembled WGS sequence"/>
</dbReference>
<protein>
    <submittedName>
        <fullName evidence="2">Uncharacterized protein</fullName>
    </submittedName>
</protein>
<organism evidence="2 3">
    <name type="scientific">Streptomyces fructofermentans</name>
    <dbReference type="NCBI Taxonomy" id="152141"/>
    <lineage>
        <taxon>Bacteria</taxon>
        <taxon>Bacillati</taxon>
        <taxon>Actinomycetota</taxon>
        <taxon>Actinomycetes</taxon>
        <taxon>Kitasatosporales</taxon>
        <taxon>Streptomycetaceae</taxon>
        <taxon>Streptomyces</taxon>
    </lineage>
</organism>
<reference evidence="2" key="2">
    <citation type="submission" date="2020-09" db="EMBL/GenBank/DDBJ databases">
        <authorList>
            <person name="Sun Q."/>
            <person name="Ohkuma M."/>
        </authorList>
    </citation>
    <scope>NUCLEOTIDE SEQUENCE</scope>
    <source>
        <strain evidence="2">JCM 4956</strain>
    </source>
</reference>
<reference evidence="2" key="1">
    <citation type="journal article" date="2014" name="Int. J. Syst. Evol. Microbiol.">
        <title>Complete genome sequence of Corynebacterium casei LMG S-19264T (=DSM 44701T), isolated from a smear-ripened cheese.</title>
        <authorList>
            <consortium name="US DOE Joint Genome Institute (JGI-PGF)"/>
            <person name="Walter F."/>
            <person name="Albersmeier A."/>
            <person name="Kalinowski J."/>
            <person name="Ruckert C."/>
        </authorList>
    </citation>
    <scope>NUCLEOTIDE SEQUENCE</scope>
    <source>
        <strain evidence="2">JCM 4956</strain>
    </source>
</reference>
<name>A0A918NGH1_9ACTN</name>
<evidence type="ECO:0000256" key="1">
    <source>
        <dbReference type="SAM" id="MobiDB-lite"/>
    </source>
</evidence>
<feature type="region of interest" description="Disordered" evidence="1">
    <location>
        <begin position="54"/>
        <end position="73"/>
    </location>
</feature>
<proteinExistence type="predicted"/>
<evidence type="ECO:0000313" key="3">
    <source>
        <dbReference type="Proteomes" id="UP000645555"/>
    </source>
</evidence>
<dbReference type="AlphaFoldDB" id="A0A918NGH1"/>
<comment type="caution">
    <text evidence="2">The sequence shown here is derived from an EMBL/GenBank/DDBJ whole genome shotgun (WGS) entry which is preliminary data.</text>
</comment>
<keyword evidence="3" id="KW-1185">Reference proteome</keyword>
<gene>
    <name evidence="2" type="ORF">GCM10010515_40670</name>
</gene>